<dbReference type="InterPro" id="IPR036397">
    <property type="entry name" value="RNaseH_sf"/>
</dbReference>
<proteinExistence type="predicted"/>
<organism evidence="2 3">
    <name type="scientific">Armillaria novae-zelandiae</name>
    <dbReference type="NCBI Taxonomy" id="153914"/>
    <lineage>
        <taxon>Eukaryota</taxon>
        <taxon>Fungi</taxon>
        <taxon>Dikarya</taxon>
        <taxon>Basidiomycota</taxon>
        <taxon>Agaricomycotina</taxon>
        <taxon>Agaricomycetes</taxon>
        <taxon>Agaricomycetidae</taxon>
        <taxon>Agaricales</taxon>
        <taxon>Marasmiineae</taxon>
        <taxon>Physalacriaceae</taxon>
        <taxon>Armillaria</taxon>
    </lineage>
</organism>
<evidence type="ECO:0000313" key="2">
    <source>
        <dbReference type="EMBL" id="KAK0472637.1"/>
    </source>
</evidence>
<gene>
    <name evidence="2" type="ORF">IW261DRAFT_1570727</name>
</gene>
<name>A0AA39NVG2_9AGAR</name>
<protein>
    <submittedName>
        <fullName evidence="2">Uncharacterized protein</fullName>
    </submittedName>
</protein>
<sequence length="727" mass="80336">MSGSVIAMWIEAGLGRPITTINLKDYAIQRGAIHQKESGSLDALVEKTLERYLPKEDAVQKGEHWEDGKLRPDLIQYAATDVFASCCIFEKLSESPLLNNVTIDTPAGSCIALLIQEGGDIIAYGKISADQSSPFKGVHVKVPNRNCVVIDIDTLLKPSAAAVLHIDHSISCHAASKNSRTNLGAFTLGQLQEASMSSSFSMVATTSLLIFDNHNVHDADAMESTINVQEPVPFTEPILPPNIESGLESDSDGSDYESSPEQLQEDFTDASSTLAAQMLQANYEASVVPKGQKRTHNSSMSFLKNTDDSGLSKLPGLELFHQIVQSPPDSQSTYQTIKKDIFHAFQMIPTPRHHGARPQFLHSMHDHLLQWDPLICERVDHELSYMRKLELINMEYKSGDVLGGQIKLKVVHMVISTGNLVLSMLTVNCLTHHQTWYNLQAYAQHTCSVDWNYHHDLGLINWTSFLLNYLSDTVKESLWIRFGMASYNDEASKAYKLNSLALPVLPPTTQEARRYFFAQIRVFSVKASTEGKGKVDYEAFAQEWNQTADGTECVYVSPEVLAAYSKSWEKANNVQATEELISDGLEEVHHSSKVFAAADVPFPDFLARDALFTHSSQAPTASHSSRVTDTLISSHPTGSGPPQLTLCPALIPAIVNELPMSPPLPILTSHTEPSLDELPSEPPSDFMDIVVGNGSTSDHQDMYMENKTKRRHIMPSGDRKCCKIHSC</sequence>
<dbReference type="EMBL" id="JAUEPR010000039">
    <property type="protein sequence ID" value="KAK0472637.1"/>
    <property type="molecule type" value="Genomic_DNA"/>
</dbReference>
<evidence type="ECO:0000256" key="1">
    <source>
        <dbReference type="SAM" id="MobiDB-lite"/>
    </source>
</evidence>
<dbReference type="Proteomes" id="UP001175227">
    <property type="component" value="Unassembled WGS sequence"/>
</dbReference>
<dbReference type="SUPFAM" id="SSF53098">
    <property type="entry name" value="Ribonuclease H-like"/>
    <property type="match status" value="1"/>
</dbReference>
<comment type="caution">
    <text evidence="2">The sequence shown here is derived from an EMBL/GenBank/DDBJ whole genome shotgun (WGS) entry which is preliminary data.</text>
</comment>
<dbReference type="GO" id="GO:0003676">
    <property type="term" value="F:nucleic acid binding"/>
    <property type="evidence" value="ECO:0007669"/>
    <property type="project" value="InterPro"/>
</dbReference>
<keyword evidence="3" id="KW-1185">Reference proteome</keyword>
<feature type="region of interest" description="Disordered" evidence="1">
    <location>
        <begin position="237"/>
        <end position="265"/>
    </location>
</feature>
<evidence type="ECO:0000313" key="3">
    <source>
        <dbReference type="Proteomes" id="UP001175227"/>
    </source>
</evidence>
<dbReference type="InterPro" id="IPR012337">
    <property type="entry name" value="RNaseH-like_sf"/>
</dbReference>
<reference evidence="2" key="1">
    <citation type="submission" date="2023-06" db="EMBL/GenBank/DDBJ databases">
        <authorList>
            <consortium name="Lawrence Berkeley National Laboratory"/>
            <person name="Ahrendt S."/>
            <person name="Sahu N."/>
            <person name="Indic B."/>
            <person name="Wong-Bajracharya J."/>
            <person name="Merenyi Z."/>
            <person name="Ke H.-M."/>
            <person name="Monk M."/>
            <person name="Kocsube S."/>
            <person name="Drula E."/>
            <person name="Lipzen A."/>
            <person name="Balint B."/>
            <person name="Henrissat B."/>
            <person name="Andreopoulos B."/>
            <person name="Martin F.M."/>
            <person name="Harder C.B."/>
            <person name="Rigling D."/>
            <person name="Ford K.L."/>
            <person name="Foster G.D."/>
            <person name="Pangilinan J."/>
            <person name="Papanicolaou A."/>
            <person name="Barry K."/>
            <person name="LaButti K."/>
            <person name="Viragh M."/>
            <person name="Koriabine M."/>
            <person name="Yan M."/>
            <person name="Riley R."/>
            <person name="Champramary S."/>
            <person name="Plett K.L."/>
            <person name="Tsai I.J."/>
            <person name="Slot J."/>
            <person name="Sipos G."/>
            <person name="Plett J."/>
            <person name="Nagy L.G."/>
            <person name="Grigoriev I.V."/>
        </authorList>
    </citation>
    <scope>NUCLEOTIDE SEQUENCE</scope>
    <source>
        <strain evidence="2">ICMP 16352</strain>
    </source>
</reference>
<accession>A0AA39NVG2</accession>
<dbReference type="Gene3D" id="3.30.420.10">
    <property type="entry name" value="Ribonuclease H-like superfamily/Ribonuclease H"/>
    <property type="match status" value="1"/>
</dbReference>
<feature type="region of interest" description="Disordered" evidence="1">
    <location>
        <begin position="617"/>
        <end position="639"/>
    </location>
</feature>
<dbReference type="AlphaFoldDB" id="A0AA39NVG2"/>